<accession>A0A0R1RLP5</accession>
<evidence type="ECO:0000256" key="2">
    <source>
        <dbReference type="ARBA" id="ARBA00023235"/>
    </source>
</evidence>
<dbReference type="RefSeq" id="WP_057889612.1">
    <property type="nucleotide sequence ID" value="NZ_AZFE01000030.1"/>
</dbReference>
<dbReference type="InterPro" id="IPR042092">
    <property type="entry name" value="PsdUridine_s_RsuA/RluB/E/F_cat"/>
</dbReference>
<dbReference type="PATRIC" id="fig|1423778.4.peg.667"/>
<dbReference type="PROSITE" id="PS50889">
    <property type="entry name" value="S4"/>
    <property type="match status" value="1"/>
</dbReference>
<dbReference type="InterPro" id="IPR050343">
    <property type="entry name" value="RsuA_PseudoU_synthase"/>
</dbReference>
<dbReference type="Pfam" id="PF00849">
    <property type="entry name" value="PseudoU_synth_2"/>
    <property type="match status" value="1"/>
</dbReference>
<dbReference type="Gene3D" id="3.30.70.1560">
    <property type="entry name" value="Alpha-L RNA-binding motif"/>
    <property type="match status" value="1"/>
</dbReference>
<dbReference type="PANTHER" id="PTHR47683">
    <property type="entry name" value="PSEUDOURIDINE SYNTHASE FAMILY PROTEIN-RELATED"/>
    <property type="match status" value="1"/>
</dbReference>
<comment type="caution">
    <text evidence="5">The sequence shown here is derived from an EMBL/GenBank/DDBJ whole genome shotgun (WGS) entry which is preliminary data.</text>
</comment>
<gene>
    <name evidence="5" type="ORF">FC70_GL000639</name>
</gene>
<evidence type="ECO:0000259" key="4">
    <source>
        <dbReference type="SMART" id="SM00363"/>
    </source>
</evidence>
<organism evidence="5 6">
    <name type="scientific">Paucilactobacillus oligofermentans DSM 15707 = LMG 22743</name>
    <dbReference type="NCBI Taxonomy" id="1423778"/>
    <lineage>
        <taxon>Bacteria</taxon>
        <taxon>Bacillati</taxon>
        <taxon>Bacillota</taxon>
        <taxon>Bacilli</taxon>
        <taxon>Lactobacillales</taxon>
        <taxon>Lactobacillaceae</taxon>
        <taxon>Paucilactobacillus</taxon>
    </lineage>
</organism>
<dbReference type="STRING" id="1423778.FC70_GL000639"/>
<dbReference type="InterPro" id="IPR036986">
    <property type="entry name" value="S4_RNA-bd_sf"/>
</dbReference>
<reference evidence="5 6" key="1">
    <citation type="journal article" date="2015" name="Genome Announc.">
        <title>Expanding the biotechnology potential of lactobacilli through comparative genomics of 213 strains and associated genera.</title>
        <authorList>
            <person name="Sun Z."/>
            <person name="Harris H.M."/>
            <person name="McCann A."/>
            <person name="Guo C."/>
            <person name="Argimon S."/>
            <person name="Zhang W."/>
            <person name="Yang X."/>
            <person name="Jeffery I.B."/>
            <person name="Cooney J.C."/>
            <person name="Kagawa T.F."/>
            <person name="Liu W."/>
            <person name="Song Y."/>
            <person name="Salvetti E."/>
            <person name="Wrobel A."/>
            <person name="Rasinkangas P."/>
            <person name="Parkhill J."/>
            <person name="Rea M.C."/>
            <person name="O'Sullivan O."/>
            <person name="Ritari J."/>
            <person name="Douillard F.P."/>
            <person name="Paul Ross R."/>
            <person name="Yang R."/>
            <person name="Briner A.E."/>
            <person name="Felis G.E."/>
            <person name="de Vos W.M."/>
            <person name="Barrangou R."/>
            <person name="Klaenhammer T.R."/>
            <person name="Caufield P.W."/>
            <person name="Cui Y."/>
            <person name="Zhang H."/>
            <person name="O'Toole P.W."/>
        </authorList>
    </citation>
    <scope>NUCLEOTIDE SEQUENCE [LARGE SCALE GENOMIC DNA]</scope>
    <source>
        <strain evidence="5 6">DSM 15707</strain>
    </source>
</reference>
<protein>
    <submittedName>
        <fullName evidence="5">Pseudouridylate synthase</fullName>
    </submittedName>
</protein>
<keyword evidence="2" id="KW-0413">Isomerase</keyword>
<name>A0A0R1RLP5_9LACO</name>
<dbReference type="GO" id="GO:0003723">
    <property type="term" value="F:RNA binding"/>
    <property type="evidence" value="ECO:0007669"/>
    <property type="project" value="UniProtKB-KW"/>
</dbReference>
<dbReference type="Gene3D" id="3.10.290.10">
    <property type="entry name" value="RNA-binding S4 domain"/>
    <property type="match status" value="1"/>
</dbReference>
<dbReference type="Pfam" id="PF01479">
    <property type="entry name" value="S4"/>
    <property type="match status" value="1"/>
</dbReference>
<evidence type="ECO:0000256" key="1">
    <source>
        <dbReference type="ARBA" id="ARBA00008348"/>
    </source>
</evidence>
<dbReference type="CDD" id="cd02553">
    <property type="entry name" value="PseudoU_synth_RsuA"/>
    <property type="match status" value="1"/>
</dbReference>
<evidence type="ECO:0000313" key="6">
    <source>
        <dbReference type="Proteomes" id="UP000051697"/>
    </source>
</evidence>
<dbReference type="CDD" id="cd00165">
    <property type="entry name" value="S4"/>
    <property type="match status" value="1"/>
</dbReference>
<proteinExistence type="inferred from homology"/>
<evidence type="ECO:0000256" key="3">
    <source>
        <dbReference type="PROSITE-ProRule" id="PRU00182"/>
    </source>
</evidence>
<dbReference type="SUPFAM" id="SSF55120">
    <property type="entry name" value="Pseudouridine synthase"/>
    <property type="match status" value="1"/>
</dbReference>
<dbReference type="InterPro" id="IPR020094">
    <property type="entry name" value="TruA/RsuA/RluB/E/F_N"/>
</dbReference>
<comment type="similarity">
    <text evidence="1">Belongs to the pseudouridine synthase RsuA family.</text>
</comment>
<dbReference type="InterPro" id="IPR020103">
    <property type="entry name" value="PsdUridine_synth_cat_dom_sf"/>
</dbReference>
<keyword evidence="3" id="KW-0694">RNA-binding</keyword>
<dbReference type="SMART" id="SM00363">
    <property type="entry name" value="S4"/>
    <property type="match status" value="1"/>
</dbReference>
<dbReference type="KEGG" id="lol:LACOL_0656"/>
<dbReference type="SUPFAM" id="SSF55174">
    <property type="entry name" value="Alpha-L RNA-binding motif"/>
    <property type="match status" value="1"/>
</dbReference>
<dbReference type="EMBL" id="AZFE01000030">
    <property type="protein sequence ID" value="KRL56052.1"/>
    <property type="molecule type" value="Genomic_DNA"/>
</dbReference>
<dbReference type="FunFam" id="3.30.70.1560:FF:000001">
    <property type="entry name" value="Pseudouridine synthase"/>
    <property type="match status" value="1"/>
</dbReference>
<dbReference type="OrthoDB" id="9807213at2"/>
<dbReference type="AlphaFoldDB" id="A0A0R1RLP5"/>
<dbReference type="GO" id="GO:0005829">
    <property type="term" value="C:cytosol"/>
    <property type="evidence" value="ECO:0007669"/>
    <property type="project" value="UniProtKB-ARBA"/>
</dbReference>
<dbReference type="Proteomes" id="UP000051697">
    <property type="component" value="Unassembled WGS sequence"/>
</dbReference>
<sequence length="234" mass="26572">MRLDKYLSEQQVGSRSEVHELIKHNRVMIDGDVAKKFGFNVNPEKHQVMVDEKLIQYQAEYCYLLNKPAGIITATSDNKEKTVMDLFSPDDFRKDLFPIGRLDKDTTGMLIITMDGKLGHRLASPKSKTRKTYIATVTGKVSEADLDQLRNGIELKDGTTAVADDVKLLESQTESIIELTLHEGKYHEVKRMFGALGEKVVKLHRQSFAGISDDNLQPGQYRELTTEEIEMLRK</sequence>
<dbReference type="InterPro" id="IPR000748">
    <property type="entry name" value="PsdUridine_synth_RsuA/RluB/E/F"/>
</dbReference>
<dbReference type="PANTHER" id="PTHR47683:SF4">
    <property type="entry name" value="PSEUDOURIDINE SYNTHASE"/>
    <property type="match status" value="1"/>
</dbReference>
<evidence type="ECO:0000313" key="5">
    <source>
        <dbReference type="EMBL" id="KRL56052.1"/>
    </source>
</evidence>
<dbReference type="GO" id="GO:0120159">
    <property type="term" value="F:rRNA pseudouridine synthase activity"/>
    <property type="evidence" value="ECO:0007669"/>
    <property type="project" value="UniProtKB-ARBA"/>
</dbReference>
<dbReference type="GO" id="GO:0000455">
    <property type="term" value="P:enzyme-directed rRNA pseudouridine synthesis"/>
    <property type="evidence" value="ECO:0007669"/>
    <property type="project" value="UniProtKB-ARBA"/>
</dbReference>
<dbReference type="InterPro" id="IPR002942">
    <property type="entry name" value="S4_RNA-bd"/>
</dbReference>
<keyword evidence="6" id="KW-1185">Reference proteome</keyword>
<feature type="domain" description="RNA-binding S4" evidence="4">
    <location>
        <begin position="1"/>
        <end position="60"/>
    </location>
</feature>
<dbReference type="Gene3D" id="3.30.70.580">
    <property type="entry name" value="Pseudouridine synthase I, catalytic domain, N-terminal subdomain"/>
    <property type="match status" value="1"/>
</dbReference>
<dbReference type="InterPro" id="IPR006145">
    <property type="entry name" value="PsdUridine_synth_RsuA/RluA"/>
</dbReference>
<dbReference type="NCBIfam" id="TIGR00093">
    <property type="entry name" value="pseudouridine synthase"/>
    <property type="match status" value="1"/>
</dbReference>